<dbReference type="SUPFAM" id="SSF56112">
    <property type="entry name" value="Protein kinase-like (PK-like)"/>
    <property type="match status" value="1"/>
</dbReference>
<evidence type="ECO:0000256" key="1">
    <source>
        <dbReference type="ARBA" id="ARBA00012513"/>
    </source>
</evidence>
<sequence length="149" mass="16637">MSCTNYSSDSKDFISNTKPHFSCPIYADASSGLEWRDRYKIIKGICEGLNYLHTQNIVHLDLKPANILMDDKMVPKITDFGVSRCFKEDQTRTIVTIVAGTPGYLAPEFTNGVITFKYDLYALGVIIMEILTGAKGYHEAGEVRTMGNL</sequence>
<dbReference type="PROSITE" id="PS00108">
    <property type="entry name" value="PROTEIN_KINASE_ST"/>
    <property type="match status" value="1"/>
</dbReference>
<organism evidence="10 11">
    <name type="scientific">Aegilops tauschii subsp. strangulata</name>
    <name type="common">Goatgrass</name>
    <dbReference type="NCBI Taxonomy" id="200361"/>
    <lineage>
        <taxon>Eukaryota</taxon>
        <taxon>Viridiplantae</taxon>
        <taxon>Streptophyta</taxon>
        <taxon>Embryophyta</taxon>
        <taxon>Tracheophyta</taxon>
        <taxon>Spermatophyta</taxon>
        <taxon>Magnoliopsida</taxon>
        <taxon>Liliopsida</taxon>
        <taxon>Poales</taxon>
        <taxon>Poaceae</taxon>
        <taxon>BOP clade</taxon>
        <taxon>Pooideae</taxon>
        <taxon>Triticodae</taxon>
        <taxon>Triticeae</taxon>
        <taxon>Triticinae</taxon>
        <taxon>Aegilops</taxon>
    </lineage>
</organism>
<reference evidence="11" key="1">
    <citation type="journal article" date="2014" name="Science">
        <title>Ancient hybridizations among the ancestral genomes of bread wheat.</title>
        <authorList>
            <consortium name="International Wheat Genome Sequencing Consortium,"/>
            <person name="Marcussen T."/>
            <person name="Sandve S.R."/>
            <person name="Heier L."/>
            <person name="Spannagl M."/>
            <person name="Pfeifer M."/>
            <person name="Jakobsen K.S."/>
            <person name="Wulff B.B."/>
            <person name="Steuernagel B."/>
            <person name="Mayer K.F."/>
            <person name="Olsen O.A."/>
        </authorList>
    </citation>
    <scope>NUCLEOTIDE SEQUENCE [LARGE SCALE GENOMIC DNA]</scope>
    <source>
        <strain evidence="11">cv. AL8/78</strain>
    </source>
</reference>
<evidence type="ECO:0000256" key="4">
    <source>
        <dbReference type="ARBA" id="ARBA00022741"/>
    </source>
</evidence>
<dbReference type="SMART" id="SM00220">
    <property type="entry name" value="S_TKc"/>
    <property type="match status" value="1"/>
</dbReference>
<reference evidence="10" key="4">
    <citation type="submission" date="2019-03" db="UniProtKB">
        <authorList>
            <consortium name="EnsemblPlants"/>
        </authorList>
    </citation>
    <scope>IDENTIFICATION</scope>
</reference>
<protein>
    <recommendedName>
        <fullName evidence="1">non-specific serine/threonine protein kinase</fullName>
        <ecNumber evidence="1">2.7.11.1</ecNumber>
    </recommendedName>
</protein>
<reference evidence="11" key="2">
    <citation type="journal article" date="2017" name="Nat. Plants">
        <title>The Aegilops tauschii genome reveals multiple impacts of transposons.</title>
        <authorList>
            <person name="Zhao G."/>
            <person name="Zou C."/>
            <person name="Li K."/>
            <person name="Wang K."/>
            <person name="Li T."/>
            <person name="Gao L."/>
            <person name="Zhang X."/>
            <person name="Wang H."/>
            <person name="Yang Z."/>
            <person name="Liu X."/>
            <person name="Jiang W."/>
            <person name="Mao L."/>
            <person name="Kong X."/>
            <person name="Jiao Y."/>
            <person name="Jia J."/>
        </authorList>
    </citation>
    <scope>NUCLEOTIDE SEQUENCE [LARGE SCALE GENOMIC DNA]</scope>
    <source>
        <strain evidence="11">cv. AL8/78</strain>
    </source>
</reference>
<evidence type="ECO:0000256" key="5">
    <source>
        <dbReference type="ARBA" id="ARBA00022777"/>
    </source>
</evidence>
<dbReference type="InterPro" id="IPR000719">
    <property type="entry name" value="Prot_kinase_dom"/>
</dbReference>
<evidence type="ECO:0000256" key="2">
    <source>
        <dbReference type="ARBA" id="ARBA00022527"/>
    </source>
</evidence>
<dbReference type="Proteomes" id="UP000015105">
    <property type="component" value="Chromosome 3D"/>
</dbReference>
<dbReference type="AlphaFoldDB" id="A0A453GEV5"/>
<dbReference type="PANTHER" id="PTHR45707">
    <property type="entry name" value="C2 CALCIUM/LIPID-BINDING PLANT PHOSPHORIBOSYLTRANSFERASE FAMILY PROTEIN"/>
    <property type="match status" value="1"/>
</dbReference>
<keyword evidence="2" id="KW-0723">Serine/threonine-protein kinase</keyword>
<dbReference type="Gramene" id="AET3Gv20983800.11">
    <property type="protein sequence ID" value="AET3Gv20983800.11"/>
    <property type="gene ID" value="AET3Gv20983800"/>
</dbReference>
<proteinExistence type="predicted"/>
<dbReference type="Gene3D" id="1.10.510.10">
    <property type="entry name" value="Transferase(Phosphotransferase) domain 1"/>
    <property type="match status" value="1"/>
</dbReference>
<dbReference type="PROSITE" id="PS50011">
    <property type="entry name" value="PROTEIN_KINASE_DOM"/>
    <property type="match status" value="1"/>
</dbReference>
<evidence type="ECO:0000256" key="3">
    <source>
        <dbReference type="ARBA" id="ARBA00022679"/>
    </source>
</evidence>
<keyword evidence="4" id="KW-0547">Nucleotide-binding</keyword>
<keyword evidence="11" id="KW-1185">Reference proteome</keyword>
<evidence type="ECO:0000256" key="8">
    <source>
        <dbReference type="ARBA" id="ARBA00048679"/>
    </source>
</evidence>
<evidence type="ECO:0000259" key="9">
    <source>
        <dbReference type="PROSITE" id="PS50011"/>
    </source>
</evidence>
<dbReference type="Pfam" id="PF00069">
    <property type="entry name" value="Pkinase"/>
    <property type="match status" value="1"/>
</dbReference>
<comment type="catalytic activity">
    <reaction evidence="7">
        <text>L-threonyl-[protein] + ATP = O-phospho-L-threonyl-[protein] + ADP + H(+)</text>
        <dbReference type="Rhea" id="RHEA:46608"/>
        <dbReference type="Rhea" id="RHEA-COMP:11060"/>
        <dbReference type="Rhea" id="RHEA-COMP:11605"/>
        <dbReference type="ChEBI" id="CHEBI:15378"/>
        <dbReference type="ChEBI" id="CHEBI:30013"/>
        <dbReference type="ChEBI" id="CHEBI:30616"/>
        <dbReference type="ChEBI" id="CHEBI:61977"/>
        <dbReference type="ChEBI" id="CHEBI:456216"/>
        <dbReference type="EC" id="2.7.11.1"/>
    </reaction>
</comment>
<reference evidence="10" key="3">
    <citation type="journal article" date="2017" name="Nature">
        <title>Genome sequence of the progenitor of the wheat D genome Aegilops tauschii.</title>
        <authorList>
            <person name="Luo M.C."/>
            <person name="Gu Y.Q."/>
            <person name="Puiu D."/>
            <person name="Wang H."/>
            <person name="Twardziok S.O."/>
            <person name="Deal K.R."/>
            <person name="Huo N."/>
            <person name="Zhu T."/>
            <person name="Wang L."/>
            <person name="Wang Y."/>
            <person name="McGuire P.E."/>
            <person name="Liu S."/>
            <person name="Long H."/>
            <person name="Ramasamy R.K."/>
            <person name="Rodriguez J.C."/>
            <person name="Van S.L."/>
            <person name="Yuan L."/>
            <person name="Wang Z."/>
            <person name="Xia Z."/>
            <person name="Xiao L."/>
            <person name="Anderson O.D."/>
            <person name="Ouyang S."/>
            <person name="Liang Y."/>
            <person name="Zimin A.V."/>
            <person name="Pertea G."/>
            <person name="Qi P."/>
            <person name="Bennetzen J.L."/>
            <person name="Dai X."/>
            <person name="Dawson M.W."/>
            <person name="Muller H.G."/>
            <person name="Kugler K."/>
            <person name="Rivarola-Duarte L."/>
            <person name="Spannagl M."/>
            <person name="Mayer K.F.X."/>
            <person name="Lu F.H."/>
            <person name="Bevan M.W."/>
            <person name="Leroy P."/>
            <person name="Li P."/>
            <person name="You F.M."/>
            <person name="Sun Q."/>
            <person name="Liu Z."/>
            <person name="Lyons E."/>
            <person name="Wicker T."/>
            <person name="Salzberg S.L."/>
            <person name="Devos K.M."/>
            <person name="Dvorak J."/>
        </authorList>
    </citation>
    <scope>NUCLEOTIDE SEQUENCE [LARGE SCALE GENOMIC DNA]</scope>
    <source>
        <strain evidence="10">cv. AL8/78</strain>
    </source>
</reference>
<dbReference type="InterPro" id="IPR008271">
    <property type="entry name" value="Ser/Thr_kinase_AS"/>
</dbReference>
<evidence type="ECO:0000256" key="6">
    <source>
        <dbReference type="ARBA" id="ARBA00022840"/>
    </source>
</evidence>
<dbReference type="PANTHER" id="PTHR45707:SF69">
    <property type="entry name" value="CALCIUM-DEPENDENT LIPID-BINDING (CALB DOMAIN) PLANT PHOSPHORIBOSYLTRANSFERASE FAMILY PROTEIN"/>
    <property type="match status" value="1"/>
</dbReference>
<dbReference type="EC" id="2.7.11.1" evidence="1"/>
<evidence type="ECO:0000313" key="11">
    <source>
        <dbReference type="Proteomes" id="UP000015105"/>
    </source>
</evidence>
<name>A0A453GEV5_AEGTS</name>
<dbReference type="GO" id="GO:0004674">
    <property type="term" value="F:protein serine/threonine kinase activity"/>
    <property type="evidence" value="ECO:0007669"/>
    <property type="project" value="UniProtKB-KW"/>
</dbReference>
<evidence type="ECO:0000256" key="7">
    <source>
        <dbReference type="ARBA" id="ARBA00047899"/>
    </source>
</evidence>
<evidence type="ECO:0000313" key="10">
    <source>
        <dbReference type="EnsemblPlants" id="AET3Gv20983800.11"/>
    </source>
</evidence>
<comment type="catalytic activity">
    <reaction evidence="8">
        <text>L-seryl-[protein] + ATP = O-phospho-L-seryl-[protein] + ADP + H(+)</text>
        <dbReference type="Rhea" id="RHEA:17989"/>
        <dbReference type="Rhea" id="RHEA-COMP:9863"/>
        <dbReference type="Rhea" id="RHEA-COMP:11604"/>
        <dbReference type="ChEBI" id="CHEBI:15378"/>
        <dbReference type="ChEBI" id="CHEBI:29999"/>
        <dbReference type="ChEBI" id="CHEBI:30616"/>
        <dbReference type="ChEBI" id="CHEBI:83421"/>
        <dbReference type="ChEBI" id="CHEBI:456216"/>
        <dbReference type="EC" id="2.7.11.1"/>
    </reaction>
</comment>
<dbReference type="InterPro" id="IPR011009">
    <property type="entry name" value="Kinase-like_dom_sf"/>
</dbReference>
<keyword evidence="3" id="KW-0808">Transferase</keyword>
<reference evidence="10" key="5">
    <citation type="journal article" date="2021" name="G3 (Bethesda)">
        <title>Aegilops tauschii genome assembly Aet v5.0 features greater sequence contiguity and improved annotation.</title>
        <authorList>
            <person name="Wang L."/>
            <person name="Zhu T."/>
            <person name="Rodriguez J.C."/>
            <person name="Deal K.R."/>
            <person name="Dubcovsky J."/>
            <person name="McGuire P.E."/>
            <person name="Lux T."/>
            <person name="Spannagl M."/>
            <person name="Mayer K.F.X."/>
            <person name="Baldrich P."/>
            <person name="Meyers B.C."/>
            <person name="Huo N."/>
            <person name="Gu Y.Q."/>
            <person name="Zhou H."/>
            <person name="Devos K.M."/>
            <person name="Bennetzen J.L."/>
            <person name="Unver T."/>
            <person name="Budak H."/>
            <person name="Gulick P.J."/>
            <person name="Galiba G."/>
            <person name="Kalapos B."/>
            <person name="Nelson D.R."/>
            <person name="Li P."/>
            <person name="You F.M."/>
            <person name="Luo M.C."/>
            <person name="Dvorak J."/>
        </authorList>
    </citation>
    <scope>NUCLEOTIDE SEQUENCE [LARGE SCALE GENOMIC DNA]</scope>
    <source>
        <strain evidence="10">cv. AL8/78</strain>
    </source>
</reference>
<feature type="domain" description="Protein kinase" evidence="9">
    <location>
        <begin position="1"/>
        <end position="149"/>
    </location>
</feature>
<dbReference type="FunFam" id="1.10.510.10:FF:001023">
    <property type="entry name" value="Os07g0541700 protein"/>
    <property type="match status" value="1"/>
</dbReference>
<dbReference type="EnsemblPlants" id="AET3Gv20983800.11">
    <property type="protein sequence ID" value="AET3Gv20983800.11"/>
    <property type="gene ID" value="AET3Gv20983800"/>
</dbReference>
<accession>A0A453GEV5</accession>
<dbReference type="GO" id="GO:0005524">
    <property type="term" value="F:ATP binding"/>
    <property type="evidence" value="ECO:0007669"/>
    <property type="project" value="UniProtKB-KW"/>
</dbReference>
<keyword evidence="6" id="KW-0067">ATP-binding</keyword>
<keyword evidence="5" id="KW-0418">Kinase</keyword>